<proteinExistence type="predicted"/>
<gene>
    <name evidence="1" type="ORF">ABS24_00810</name>
</gene>
<dbReference type="EMBL" id="LICA01000374">
    <property type="protein sequence ID" value="KRO92090.1"/>
    <property type="molecule type" value="Genomic_DNA"/>
</dbReference>
<dbReference type="AlphaFoldDB" id="A0A0R2U3V7"/>
<accession>A0A0R2U3V7</accession>
<comment type="caution">
    <text evidence="1">The sequence shown here is derived from an EMBL/GenBank/DDBJ whole genome shotgun (WGS) entry which is preliminary data.</text>
</comment>
<sequence>MRRQSIFVTILLIFYASEVFPADIAWACQREPEDKIIWSCVADSSQSVEPKAASKEPALSLEEPLLAIDFGETGQDYSPASKPSARNVALSVWLDNIPRQNHLIQFGAFQSLANAALLLEDSPLSQELRIVPVRSKGTITYIVLSETSFMHEEGMAVAKSFFYNDTEVSFWLRTPQSLAELVILD</sequence>
<organism evidence="1 2">
    <name type="scientific">SAR92 bacterium BACL26 MAG-121220-bin70</name>
    <dbReference type="NCBI Taxonomy" id="1655626"/>
    <lineage>
        <taxon>Bacteria</taxon>
        <taxon>Pseudomonadati</taxon>
        <taxon>Pseudomonadota</taxon>
        <taxon>Gammaproteobacteria</taxon>
        <taxon>Cellvibrionales</taxon>
        <taxon>Porticoccaceae</taxon>
        <taxon>SAR92 clade</taxon>
    </lineage>
</organism>
<evidence type="ECO:0000313" key="1">
    <source>
        <dbReference type="EMBL" id="KRO92090.1"/>
    </source>
</evidence>
<evidence type="ECO:0000313" key="2">
    <source>
        <dbReference type="Proteomes" id="UP000051213"/>
    </source>
</evidence>
<evidence type="ECO:0008006" key="3">
    <source>
        <dbReference type="Google" id="ProtNLM"/>
    </source>
</evidence>
<dbReference type="Proteomes" id="UP000051213">
    <property type="component" value="Unassembled WGS sequence"/>
</dbReference>
<name>A0A0R2U3V7_9GAMM</name>
<protein>
    <recommendedName>
        <fullName evidence="3">SPOR domain-containing protein</fullName>
    </recommendedName>
</protein>
<reference evidence="1 2" key="1">
    <citation type="submission" date="2015-10" db="EMBL/GenBank/DDBJ databases">
        <title>Metagenome-Assembled Genomes uncover a global brackish microbiome.</title>
        <authorList>
            <person name="Hugerth L.W."/>
            <person name="Larsson J."/>
            <person name="Alneberg J."/>
            <person name="Lindh M.V."/>
            <person name="Legrand C."/>
            <person name="Pinhassi J."/>
            <person name="Andersson A.F."/>
        </authorList>
    </citation>
    <scope>NUCLEOTIDE SEQUENCE [LARGE SCALE GENOMIC DNA]</scope>
    <source>
        <strain evidence="1">BACL26 MAG-121220-bin70</strain>
    </source>
</reference>